<dbReference type="GO" id="GO:0005840">
    <property type="term" value="C:ribosome"/>
    <property type="evidence" value="ECO:0007669"/>
    <property type="project" value="UniProtKB-KW"/>
</dbReference>
<dbReference type="Proteomes" id="UP000092484">
    <property type="component" value="Unassembled WGS sequence"/>
</dbReference>
<organism evidence="2 3">
    <name type="scientific">Erythrobacter dokdonensis DSW-74</name>
    <dbReference type="NCBI Taxonomy" id="1300349"/>
    <lineage>
        <taxon>Bacteria</taxon>
        <taxon>Pseudomonadati</taxon>
        <taxon>Pseudomonadota</taxon>
        <taxon>Alphaproteobacteria</taxon>
        <taxon>Sphingomonadales</taxon>
        <taxon>Erythrobacteraceae</taxon>
        <taxon>Erythrobacter/Porphyrobacter group</taxon>
        <taxon>Erythrobacter</taxon>
    </lineage>
</organism>
<evidence type="ECO:0000313" key="3">
    <source>
        <dbReference type="Proteomes" id="UP000092484"/>
    </source>
</evidence>
<comment type="caution">
    <text evidence="2">The sequence shown here is derived from an EMBL/GenBank/DDBJ whole genome shotgun (WGS) entry which is preliminary data.</text>
</comment>
<gene>
    <name evidence="2" type="ORF">I603_2005</name>
</gene>
<dbReference type="STRING" id="1300349.I603_2005"/>
<dbReference type="AlphaFoldDB" id="A0A1A7BH83"/>
<keyword evidence="2" id="KW-0689">Ribosomal protein</keyword>
<accession>A0A1A7BH83</accession>
<dbReference type="RefSeq" id="WP_068864570.1">
    <property type="nucleotide sequence ID" value="NZ_LZYB01000004.1"/>
</dbReference>
<evidence type="ECO:0000256" key="1">
    <source>
        <dbReference type="SAM" id="Phobius"/>
    </source>
</evidence>
<keyword evidence="3" id="KW-1185">Reference proteome</keyword>
<feature type="transmembrane region" description="Helical" evidence="1">
    <location>
        <begin position="44"/>
        <end position="63"/>
    </location>
</feature>
<name>A0A1A7BH83_9SPHN</name>
<proteinExistence type="predicted"/>
<keyword evidence="1" id="KW-0812">Transmembrane</keyword>
<dbReference type="EMBL" id="LZYB01000004">
    <property type="protein sequence ID" value="OBV10792.1"/>
    <property type="molecule type" value="Genomic_DNA"/>
</dbReference>
<reference evidence="2 3" key="1">
    <citation type="submission" date="2016-06" db="EMBL/GenBank/DDBJ databases">
        <title>Genome sequence of Porphyrobacter dokdonensis DSW-74.</title>
        <authorList>
            <person name="Kim J.F."/>
            <person name="Song J.Y."/>
        </authorList>
    </citation>
    <scope>NUCLEOTIDE SEQUENCE [LARGE SCALE GENOMIC DNA]</scope>
    <source>
        <strain evidence="2 3">DSW-74</strain>
    </source>
</reference>
<keyword evidence="1" id="KW-1133">Transmembrane helix</keyword>
<evidence type="ECO:0000313" key="2">
    <source>
        <dbReference type="EMBL" id="OBV10792.1"/>
    </source>
</evidence>
<keyword evidence="1" id="KW-0472">Membrane</keyword>
<protein>
    <submittedName>
        <fullName evidence="2">50S ribosomal protein L13</fullName>
    </submittedName>
</protein>
<sequence length="65" mass="6813">MEFLKAITLGAILSATVGLLIGSQGTSAGPLAIHLVSIADAQIYWSWPVFLSGSGLAWGLMLLQR</sequence>
<keyword evidence="2" id="KW-0687">Ribonucleoprotein</keyword>